<gene>
    <name evidence="1" type="ORF">DW068_13905</name>
</gene>
<sequence>MRKNFSQYTEIHSPAAIMFLVRLLDKNIFLQIVEDCIDDGQGVQVYSGRFPGTENHSSGRYLVQNRYVFIGI</sequence>
<accession>A0A415G492</accession>
<reference evidence="1 2" key="1">
    <citation type="submission" date="2018-08" db="EMBL/GenBank/DDBJ databases">
        <title>A genome reference for cultivated species of the human gut microbiota.</title>
        <authorList>
            <person name="Zou Y."/>
            <person name="Xue W."/>
            <person name="Luo G."/>
        </authorList>
    </citation>
    <scope>NUCLEOTIDE SEQUENCE [LARGE SCALE GENOMIC DNA]</scope>
    <source>
        <strain evidence="1 2">AF45-14BH</strain>
    </source>
</reference>
<dbReference type="AlphaFoldDB" id="A0A415G492"/>
<evidence type="ECO:0000313" key="1">
    <source>
        <dbReference type="EMBL" id="RHK35114.1"/>
    </source>
</evidence>
<evidence type="ECO:0000313" key="2">
    <source>
        <dbReference type="Proteomes" id="UP000283497"/>
    </source>
</evidence>
<dbReference type="EMBL" id="QRNJ01000068">
    <property type="protein sequence ID" value="RHK35114.1"/>
    <property type="molecule type" value="Genomic_DNA"/>
</dbReference>
<organism evidence="1 2">
    <name type="scientific">Anaerobutyricum hallii</name>
    <dbReference type="NCBI Taxonomy" id="39488"/>
    <lineage>
        <taxon>Bacteria</taxon>
        <taxon>Bacillati</taxon>
        <taxon>Bacillota</taxon>
        <taxon>Clostridia</taxon>
        <taxon>Lachnospirales</taxon>
        <taxon>Lachnospiraceae</taxon>
        <taxon>Anaerobutyricum</taxon>
    </lineage>
</organism>
<proteinExistence type="predicted"/>
<comment type="caution">
    <text evidence="1">The sequence shown here is derived from an EMBL/GenBank/DDBJ whole genome shotgun (WGS) entry which is preliminary data.</text>
</comment>
<protein>
    <submittedName>
        <fullName evidence="1">Uncharacterized protein</fullName>
    </submittedName>
</protein>
<name>A0A415G492_9FIRM</name>
<dbReference type="Proteomes" id="UP000283497">
    <property type="component" value="Unassembled WGS sequence"/>
</dbReference>